<keyword evidence="3" id="KW-1185">Reference proteome</keyword>
<dbReference type="EMBL" id="AGNL01009178">
    <property type="protein sequence ID" value="EJK70028.1"/>
    <property type="molecule type" value="Genomic_DNA"/>
</dbReference>
<organism evidence="2 3">
    <name type="scientific">Thalassiosira oceanica</name>
    <name type="common">Marine diatom</name>
    <dbReference type="NCBI Taxonomy" id="159749"/>
    <lineage>
        <taxon>Eukaryota</taxon>
        <taxon>Sar</taxon>
        <taxon>Stramenopiles</taxon>
        <taxon>Ochrophyta</taxon>
        <taxon>Bacillariophyta</taxon>
        <taxon>Coscinodiscophyceae</taxon>
        <taxon>Thalassiosirophycidae</taxon>
        <taxon>Thalassiosirales</taxon>
        <taxon>Thalassiosiraceae</taxon>
        <taxon>Thalassiosira</taxon>
    </lineage>
</organism>
<comment type="caution">
    <text evidence="2">The sequence shown here is derived from an EMBL/GenBank/DDBJ whole genome shotgun (WGS) entry which is preliminary data.</text>
</comment>
<protein>
    <submittedName>
        <fullName evidence="2">Uncharacterized protein</fullName>
    </submittedName>
</protein>
<proteinExistence type="predicted"/>
<accession>K0SUF0</accession>
<dbReference type="Proteomes" id="UP000266841">
    <property type="component" value="Unassembled WGS sequence"/>
</dbReference>
<reference evidence="2 3" key="1">
    <citation type="journal article" date="2012" name="Genome Biol.">
        <title>Genome and low-iron response of an oceanic diatom adapted to chronic iron limitation.</title>
        <authorList>
            <person name="Lommer M."/>
            <person name="Specht M."/>
            <person name="Roy A.S."/>
            <person name="Kraemer L."/>
            <person name="Andreson R."/>
            <person name="Gutowska M.A."/>
            <person name="Wolf J."/>
            <person name="Bergner S.V."/>
            <person name="Schilhabel M.B."/>
            <person name="Klostermeier U.C."/>
            <person name="Beiko R.G."/>
            <person name="Rosenstiel P."/>
            <person name="Hippler M."/>
            <person name="Laroche J."/>
        </authorList>
    </citation>
    <scope>NUCLEOTIDE SEQUENCE [LARGE SCALE GENOMIC DNA]</scope>
    <source>
        <strain evidence="2 3">CCMP1005</strain>
    </source>
</reference>
<gene>
    <name evidence="2" type="ORF">THAOC_08652</name>
</gene>
<evidence type="ECO:0000256" key="1">
    <source>
        <dbReference type="SAM" id="Coils"/>
    </source>
</evidence>
<feature type="non-terminal residue" evidence="2">
    <location>
        <position position="132"/>
    </location>
</feature>
<evidence type="ECO:0000313" key="2">
    <source>
        <dbReference type="EMBL" id="EJK70028.1"/>
    </source>
</evidence>
<dbReference type="AlphaFoldDB" id="K0SUF0"/>
<keyword evidence="1" id="KW-0175">Coiled coil</keyword>
<feature type="coiled-coil region" evidence="1">
    <location>
        <begin position="58"/>
        <end position="88"/>
    </location>
</feature>
<sequence>MHDASSGLSNPVRAAHVRLNEIIGMLHASREQVRAAVEGLGDRLRSFERSGVVDPERLASLRAESRALQTNAEAIQASQEMARNLEDQLAPLLASDDPDLELFAALEARVQRLHDLARTSSVRRDLHEAIMQ</sequence>
<evidence type="ECO:0000313" key="3">
    <source>
        <dbReference type="Proteomes" id="UP000266841"/>
    </source>
</evidence>
<name>K0SUF0_THAOC</name>